<dbReference type="EMBL" id="HBGW01050680">
    <property type="protein sequence ID" value="CAD9584007.1"/>
    <property type="molecule type" value="Transcribed_RNA"/>
</dbReference>
<evidence type="ECO:0000313" key="1">
    <source>
        <dbReference type="EMBL" id="CAD9584007.1"/>
    </source>
</evidence>
<dbReference type="AlphaFoldDB" id="A0A7S2KQN7"/>
<reference evidence="1" key="1">
    <citation type="submission" date="2021-01" db="EMBL/GenBank/DDBJ databases">
        <authorList>
            <person name="Corre E."/>
            <person name="Pelletier E."/>
            <person name="Niang G."/>
            <person name="Scheremetjew M."/>
            <person name="Finn R."/>
            <person name="Kale V."/>
            <person name="Holt S."/>
            <person name="Cochrane G."/>
            <person name="Meng A."/>
            <person name="Brown T."/>
            <person name="Cohen L."/>
        </authorList>
    </citation>
    <scope>NUCLEOTIDE SEQUENCE</scope>
    <source>
        <strain evidence="1">RCC3387</strain>
    </source>
</reference>
<sequence>MDALAEACGISKQMLLDRLPSGGKEFAYQLLGGNYLVAREAHIDAARIVAGHAGWLAQVRKATEYFGAPRQLDVAMAAGVCERHNGDTQKKRALAMWPSSPRSSA</sequence>
<proteinExistence type="predicted"/>
<name>A0A7S2KQN7_9DINO</name>
<gene>
    <name evidence="1" type="ORF">BRAN1462_LOCUS32244</name>
</gene>
<protein>
    <submittedName>
        <fullName evidence="1">Uncharacterized protein</fullName>
    </submittedName>
</protein>
<organism evidence="1">
    <name type="scientific">Zooxanthella nutricula</name>
    <dbReference type="NCBI Taxonomy" id="1333877"/>
    <lineage>
        <taxon>Eukaryota</taxon>
        <taxon>Sar</taxon>
        <taxon>Alveolata</taxon>
        <taxon>Dinophyceae</taxon>
        <taxon>Peridiniales</taxon>
        <taxon>Peridiniales incertae sedis</taxon>
        <taxon>Zooxanthella</taxon>
    </lineage>
</organism>
<accession>A0A7S2KQN7</accession>